<dbReference type="OrthoDB" id="10261083at2759"/>
<feature type="compositionally biased region" description="Basic and acidic residues" evidence="2">
    <location>
        <begin position="350"/>
        <end position="361"/>
    </location>
</feature>
<dbReference type="PANTHER" id="PTHR12458">
    <property type="entry name" value="ORF PROTEIN"/>
    <property type="match status" value="1"/>
</dbReference>
<feature type="region of interest" description="Disordered" evidence="2">
    <location>
        <begin position="338"/>
        <end position="361"/>
    </location>
</feature>
<reference evidence="4" key="1">
    <citation type="submission" date="2021-01" db="EMBL/GenBank/DDBJ databases">
        <authorList>
            <consortium name="Genoscope - CEA"/>
            <person name="William W."/>
        </authorList>
    </citation>
    <scope>NUCLEOTIDE SEQUENCE</scope>
</reference>
<dbReference type="AlphaFoldDB" id="A0A8S1TVB7"/>
<evidence type="ECO:0000313" key="5">
    <source>
        <dbReference type="Proteomes" id="UP000689195"/>
    </source>
</evidence>
<feature type="coiled-coil region" evidence="1">
    <location>
        <begin position="384"/>
        <end position="421"/>
    </location>
</feature>
<dbReference type="InterPro" id="IPR007714">
    <property type="entry name" value="CFA20_dom"/>
</dbReference>
<name>A0A8S1TVB7_9CILI</name>
<dbReference type="Proteomes" id="UP000689195">
    <property type="component" value="Unassembled WGS sequence"/>
</dbReference>
<keyword evidence="1" id="KW-0175">Coiled coil</keyword>
<feature type="domain" description="CFA20" evidence="3">
    <location>
        <begin position="98"/>
        <end position="272"/>
    </location>
</feature>
<evidence type="ECO:0000313" key="4">
    <source>
        <dbReference type="EMBL" id="CAD8154876.1"/>
    </source>
</evidence>
<dbReference type="InterPro" id="IPR040441">
    <property type="entry name" value="CFA20/CFAP20DC"/>
</dbReference>
<sequence length="497" mass="58373">MIKNNGTNFNIKYCYQYPWFQVQDQLVNILMLMLNFQSSNQHYGSNSQEPWLIKKAQDWVQLFQSFQFIKLLNIVVNQATNIIFFLKLKKNDSQLLFMFLNCYQSPIFEVYNSKDAKNSNGNKEKLKHYSKLIDLQSSVYEYNSVLKTYLLMTKQVKLPHGKDSELSLVHPIIGIQGQFKDSIHLELFVVDTKSTRRRIILNSLKKSECKPFFISYPLQSQSIYNNWVTILIHMPSFISQFKGSSYRSLESILIQSSCYIRRIFTMQNYNEQLLSQFQYPIESNPKSFLISFQNEQELFVDNNQEQQLNANALKQAKLKQIQYDIPKVQKLTLNPQKIQEHQQKNSSTECETKIKSKLQKQEKQNKENEFLDLSLNVDKKQKILENDEIDLKNIDELIKIIEQDNNQQKTKEIEKNKEQNEEGDLLNIMNAINAIENQGSSKQEITIKNPIGCTTITKQGNTTLILENRKEQENFVKIIYDPILNCYFDPTTNKCYV</sequence>
<protein>
    <recommendedName>
        <fullName evidence="3">CFA20 domain-containing protein</fullName>
    </recommendedName>
</protein>
<comment type="caution">
    <text evidence="4">The sequence shown here is derived from an EMBL/GenBank/DDBJ whole genome shotgun (WGS) entry which is preliminary data.</text>
</comment>
<evidence type="ECO:0000259" key="3">
    <source>
        <dbReference type="Pfam" id="PF05018"/>
    </source>
</evidence>
<dbReference type="EMBL" id="CAJJDO010000026">
    <property type="protein sequence ID" value="CAD8154876.1"/>
    <property type="molecule type" value="Genomic_DNA"/>
</dbReference>
<proteinExistence type="predicted"/>
<organism evidence="4 5">
    <name type="scientific">Paramecium pentaurelia</name>
    <dbReference type="NCBI Taxonomy" id="43138"/>
    <lineage>
        <taxon>Eukaryota</taxon>
        <taxon>Sar</taxon>
        <taxon>Alveolata</taxon>
        <taxon>Ciliophora</taxon>
        <taxon>Intramacronucleata</taxon>
        <taxon>Oligohymenophorea</taxon>
        <taxon>Peniculida</taxon>
        <taxon>Parameciidae</taxon>
        <taxon>Paramecium</taxon>
    </lineage>
</organism>
<accession>A0A8S1TVB7</accession>
<keyword evidence="5" id="KW-1185">Reference proteome</keyword>
<evidence type="ECO:0000256" key="2">
    <source>
        <dbReference type="SAM" id="MobiDB-lite"/>
    </source>
</evidence>
<gene>
    <name evidence="4" type="ORF">PPENT_87.1.T0260195</name>
</gene>
<evidence type="ECO:0000256" key="1">
    <source>
        <dbReference type="SAM" id="Coils"/>
    </source>
</evidence>
<dbReference type="Pfam" id="PF05018">
    <property type="entry name" value="CFA20_dom"/>
    <property type="match status" value="1"/>
</dbReference>